<organism evidence="2 3">
    <name type="scientific">Dictyobacter kobayashii</name>
    <dbReference type="NCBI Taxonomy" id="2014872"/>
    <lineage>
        <taxon>Bacteria</taxon>
        <taxon>Bacillati</taxon>
        <taxon>Chloroflexota</taxon>
        <taxon>Ktedonobacteria</taxon>
        <taxon>Ktedonobacterales</taxon>
        <taxon>Dictyobacteraceae</taxon>
        <taxon>Dictyobacter</taxon>
    </lineage>
</organism>
<keyword evidence="3" id="KW-1185">Reference proteome</keyword>
<evidence type="ECO:0000313" key="3">
    <source>
        <dbReference type="Proteomes" id="UP000287188"/>
    </source>
</evidence>
<dbReference type="SMART" id="SM00028">
    <property type="entry name" value="TPR"/>
    <property type="match status" value="3"/>
</dbReference>
<evidence type="ECO:0000313" key="2">
    <source>
        <dbReference type="EMBL" id="GCE22458.1"/>
    </source>
</evidence>
<evidence type="ECO:0008006" key="4">
    <source>
        <dbReference type="Google" id="ProtNLM"/>
    </source>
</evidence>
<dbReference type="AlphaFoldDB" id="A0A402ATM7"/>
<dbReference type="Proteomes" id="UP000287188">
    <property type="component" value="Unassembled WGS sequence"/>
</dbReference>
<dbReference type="Pfam" id="PF13424">
    <property type="entry name" value="TPR_12"/>
    <property type="match status" value="1"/>
</dbReference>
<protein>
    <recommendedName>
        <fullName evidence="4">MalT-like TPR region domain-containing protein</fullName>
    </recommendedName>
</protein>
<dbReference type="Gene3D" id="1.25.40.10">
    <property type="entry name" value="Tetratricopeptide repeat domain"/>
    <property type="match status" value="2"/>
</dbReference>
<dbReference type="InterPro" id="IPR019734">
    <property type="entry name" value="TPR_rpt"/>
</dbReference>
<dbReference type="RefSeq" id="WP_126555303.1">
    <property type="nucleotide sequence ID" value="NZ_BIFS01000002.1"/>
</dbReference>
<comment type="caution">
    <text evidence="2">The sequence shown here is derived from an EMBL/GenBank/DDBJ whole genome shotgun (WGS) entry which is preliminary data.</text>
</comment>
<evidence type="ECO:0000256" key="1">
    <source>
        <dbReference type="PROSITE-ProRule" id="PRU00339"/>
    </source>
</evidence>
<feature type="repeat" description="TPR" evidence="1">
    <location>
        <begin position="38"/>
        <end position="71"/>
    </location>
</feature>
<gene>
    <name evidence="2" type="ORF">KDK_62580</name>
</gene>
<keyword evidence="1" id="KW-0802">TPR repeat</keyword>
<dbReference type="OrthoDB" id="158580at2"/>
<proteinExistence type="predicted"/>
<reference evidence="3" key="1">
    <citation type="submission" date="2018-12" db="EMBL/GenBank/DDBJ databases">
        <title>Tengunoibacter tsumagoiensis gen. nov., sp. nov., Dictyobacter kobayashii sp. nov., D. alpinus sp. nov., and D. joshuensis sp. nov. and description of Dictyobacteraceae fam. nov. within the order Ktedonobacterales isolated from Tengu-no-mugimeshi.</title>
        <authorList>
            <person name="Wang C.M."/>
            <person name="Zheng Y."/>
            <person name="Sakai Y."/>
            <person name="Toyoda A."/>
            <person name="Minakuchi Y."/>
            <person name="Abe K."/>
            <person name="Yokota A."/>
            <person name="Yabe S."/>
        </authorList>
    </citation>
    <scope>NUCLEOTIDE SEQUENCE [LARGE SCALE GENOMIC DNA]</scope>
    <source>
        <strain evidence="3">Uno11</strain>
    </source>
</reference>
<accession>A0A402ATM7</accession>
<dbReference type="EMBL" id="BIFS01000002">
    <property type="protein sequence ID" value="GCE22458.1"/>
    <property type="molecule type" value="Genomic_DNA"/>
</dbReference>
<dbReference type="SUPFAM" id="SSF48452">
    <property type="entry name" value="TPR-like"/>
    <property type="match status" value="2"/>
</dbReference>
<name>A0A402ATM7_9CHLR</name>
<dbReference type="InterPro" id="IPR011990">
    <property type="entry name" value="TPR-like_helical_dom_sf"/>
</dbReference>
<dbReference type="PROSITE" id="PS50005">
    <property type="entry name" value="TPR"/>
    <property type="match status" value="1"/>
</dbReference>
<sequence length="221" mass="25015">MHYYQNIQKGIQGYAEARTTLQQAHELYAGLGTTEGAAQTLFYIGLTYEREDDEEKARAYYQQALEIARSYDYKWIISEATRHLSGLAMQKDADLALRYALESLRLRSEIGFKRTLPAAHLLVSAVYTQRKELDAALEHCQQGRHLAEEMGLRSAIMNSLLTLGEIQQQQAAFEEAQASFEAAAQMAQELKIAYAISAAQNSLEQLARQKAQRKLELDKHN</sequence>